<feature type="compositionally biased region" description="Basic and acidic residues" evidence="1">
    <location>
        <begin position="315"/>
        <end position="327"/>
    </location>
</feature>
<keyword evidence="4" id="KW-1185">Reference proteome</keyword>
<protein>
    <recommendedName>
        <fullName evidence="2">F-box domain-containing protein</fullName>
    </recommendedName>
</protein>
<gene>
    <name evidence="3" type="ORF">CLAFUR5_05410</name>
</gene>
<dbReference type="Pfam" id="PF00646">
    <property type="entry name" value="F-box"/>
    <property type="match status" value="1"/>
</dbReference>
<dbReference type="KEGG" id="ffu:CLAFUR5_05410"/>
<name>A0A9Q8LHW4_PASFU</name>
<dbReference type="Proteomes" id="UP000756132">
    <property type="component" value="Chromosome 5"/>
</dbReference>
<evidence type="ECO:0000313" key="4">
    <source>
        <dbReference type="Proteomes" id="UP000756132"/>
    </source>
</evidence>
<feature type="domain" description="F-box" evidence="2">
    <location>
        <begin position="120"/>
        <end position="149"/>
    </location>
</feature>
<proteinExistence type="predicted"/>
<accession>A0A9Q8LHW4</accession>
<reference evidence="3" key="2">
    <citation type="journal article" date="2022" name="Microb. Genom.">
        <title>A chromosome-scale genome assembly of the tomato pathogen Cladosporium fulvum reveals a compartmentalized genome architecture and the presence of a dispensable chromosome.</title>
        <authorList>
            <person name="Zaccaron A.Z."/>
            <person name="Chen L.H."/>
            <person name="Samaras A."/>
            <person name="Stergiopoulos I."/>
        </authorList>
    </citation>
    <scope>NUCLEOTIDE SEQUENCE</scope>
    <source>
        <strain evidence="3">Race5_Kim</strain>
    </source>
</reference>
<reference evidence="3" key="1">
    <citation type="submission" date="2021-12" db="EMBL/GenBank/DDBJ databases">
        <authorList>
            <person name="Zaccaron A."/>
            <person name="Stergiopoulos I."/>
        </authorList>
    </citation>
    <scope>NUCLEOTIDE SEQUENCE</scope>
    <source>
        <strain evidence="3">Race5_Kim</strain>
    </source>
</reference>
<dbReference type="SUPFAM" id="SSF81383">
    <property type="entry name" value="F-box domain"/>
    <property type="match status" value="1"/>
</dbReference>
<dbReference type="InterPro" id="IPR036047">
    <property type="entry name" value="F-box-like_dom_sf"/>
</dbReference>
<evidence type="ECO:0000256" key="1">
    <source>
        <dbReference type="SAM" id="MobiDB-lite"/>
    </source>
</evidence>
<sequence length="380" mass="42267">MMKPAVVIKYDNGRVRDADRYGRRDRENAESSSPTELTLSWTAIQDLLTHQRELEAKLIETKELLKSGDHDAASAALEGTSDHTLPVRTFLEAVEDTIPAFKRPSTTASTIKASEVFSTPELLEMILLHLTTPQKLGAMQVCRTWRDTLNCSIELLRSLGLATGADETYYSPFALTSVGYPLTQWVPGVKFYELDPDEYGPESSSNTPTNSVRLILYLADSFIVDGTRLRSMLICSPPLTTISAVVHCQGCRIMAEDDFLEQVQVVSRSPNGYTLGELVEVTARLCKDHAQCGSSTVEFSAEVELHPEHPLIIERREKQEEAIRRDKEDDELMRSMTSQNGDGDDEDQEERASEVDDESRDEVGDETGSDEIGNSDEDGP</sequence>
<dbReference type="RefSeq" id="XP_047762118.1">
    <property type="nucleotide sequence ID" value="XM_047904558.1"/>
</dbReference>
<feature type="region of interest" description="Disordered" evidence="1">
    <location>
        <begin position="315"/>
        <end position="380"/>
    </location>
</feature>
<dbReference type="GeneID" id="71985288"/>
<evidence type="ECO:0000313" key="3">
    <source>
        <dbReference type="EMBL" id="UJO17752.1"/>
    </source>
</evidence>
<organism evidence="3 4">
    <name type="scientific">Passalora fulva</name>
    <name type="common">Tomato leaf mold</name>
    <name type="synonym">Cladosporium fulvum</name>
    <dbReference type="NCBI Taxonomy" id="5499"/>
    <lineage>
        <taxon>Eukaryota</taxon>
        <taxon>Fungi</taxon>
        <taxon>Dikarya</taxon>
        <taxon>Ascomycota</taxon>
        <taxon>Pezizomycotina</taxon>
        <taxon>Dothideomycetes</taxon>
        <taxon>Dothideomycetidae</taxon>
        <taxon>Mycosphaerellales</taxon>
        <taxon>Mycosphaerellaceae</taxon>
        <taxon>Fulvia</taxon>
    </lineage>
</organism>
<dbReference type="EMBL" id="CP090167">
    <property type="protein sequence ID" value="UJO17752.1"/>
    <property type="molecule type" value="Genomic_DNA"/>
</dbReference>
<dbReference type="AlphaFoldDB" id="A0A9Q8LHW4"/>
<feature type="compositionally biased region" description="Acidic residues" evidence="1">
    <location>
        <begin position="342"/>
        <end position="380"/>
    </location>
</feature>
<dbReference type="OrthoDB" id="3634462at2759"/>
<evidence type="ECO:0000259" key="2">
    <source>
        <dbReference type="Pfam" id="PF00646"/>
    </source>
</evidence>
<dbReference type="InterPro" id="IPR001810">
    <property type="entry name" value="F-box_dom"/>
</dbReference>